<proteinExistence type="predicted"/>
<dbReference type="GO" id="GO:0017108">
    <property type="term" value="F:5'-flap endonuclease activity"/>
    <property type="evidence" value="ECO:0007669"/>
    <property type="project" value="InterPro"/>
</dbReference>
<sequence length="272" mass="30051">MSIALLDADIVAYRASVAAQNDIDWGDGQEGLTVSPEKAVEDALRIAEDWMKAAGCKEAICCFSGDENFRKTLLPTYKANRTGEKPEAYLAAVNALEDEYEVLRQPKLEADDIIGIMMGSPKRTFVGVTIDKDLHSCPGYLFNPTKDKKPRKINTRYADEFHLKQTMCGDTVDGYTGIPGVGPAKAQEILANPHRLLKETKTISRGKNKGKSKTNWVKGGPCSVWESMVDYANKSGMSEADLSLQSLVARILRHGDYDWDTKQIKLWNGTTA</sequence>
<dbReference type="Gene3D" id="1.10.150.20">
    <property type="entry name" value="5' to 3' exonuclease, C-terminal subdomain"/>
    <property type="match status" value="1"/>
</dbReference>
<name>A0A5E8GSC0_ROSAD</name>
<dbReference type="RefSeq" id="WP_008190219.1">
    <property type="nucleotide sequence ID" value="NZ_CM011002.1"/>
</dbReference>
<dbReference type="AlphaFoldDB" id="A0A5E8GSC0"/>
<dbReference type="InterPro" id="IPR029060">
    <property type="entry name" value="PIN-like_dom_sf"/>
</dbReference>
<reference evidence="2 3" key="1">
    <citation type="submission" date="2008-01" db="EMBL/GenBank/DDBJ databases">
        <authorList>
            <person name="Wagner-Dobler I."/>
            <person name="Ferriera S."/>
            <person name="Johnson J."/>
            <person name="Kravitz S."/>
            <person name="Beeson K."/>
            <person name="Sutton G."/>
            <person name="Rogers Y.-H."/>
            <person name="Friedman R."/>
            <person name="Frazier M."/>
            <person name="Venter J.C."/>
        </authorList>
    </citation>
    <scope>NUCLEOTIDE SEQUENCE [LARGE SCALE GENOMIC DNA]</scope>
    <source>
        <strain evidence="3">DSM 17067 / NCIMB 14079 / DFL-11</strain>
    </source>
</reference>
<dbReference type="GO" id="GO:0004527">
    <property type="term" value="F:exonuclease activity"/>
    <property type="evidence" value="ECO:0007669"/>
    <property type="project" value="UniProtKB-KW"/>
</dbReference>
<keyword evidence="2" id="KW-0540">Nuclease</keyword>
<dbReference type="PANTHER" id="PTHR42646">
    <property type="entry name" value="FLAP ENDONUCLEASE XNI"/>
    <property type="match status" value="1"/>
</dbReference>
<dbReference type="InterPro" id="IPR020046">
    <property type="entry name" value="5-3_exonucl_a-hlix_arch_N"/>
</dbReference>
<keyword evidence="2" id="KW-0378">Hydrolase</keyword>
<dbReference type="GO" id="GO:0003677">
    <property type="term" value="F:DNA binding"/>
    <property type="evidence" value="ECO:0007669"/>
    <property type="project" value="InterPro"/>
</dbReference>
<dbReference type="EMBL" id="ACCU02000003">
    <property type="protein sequence ID" value="EEE42831.1"/>
    <property type="molecule type" value="Genomic_DNA"/>
</dbReference>
<dbReference type="InterPro" id="IPR038969">
    <property type="entry name" value="FEN"/>
</dbReference>
<evidence type="ECO:0000313" key="2">
    <source>
        <dbReference type="EMBL" id="EEE42831.1"/>
    </source>
</evidence>
<dbReference type="Pfam" id="PF02739">
    <property type="entry name" value="5_3_exonuc_N"/>
    <property type="match status" value="1"/>
</dbReference>
<dbReference type="SUPFAM" id="SSF88723">
    <property type="entry name" value="PIN domain-like"/>
    <property type="match status" value="1"/>
</dbReference>
<evidence type="ECO:0000313" key="3">
    <source>
        <dbReference type="Proteomes" id="UP000004703"/>
    </source>
</evidence>
<keyword evidence="2" id="KW-0269">Exonuclease</keyword>
<organism evidence="2 3">
    <name type="scientific">Roseibium alexandrii (strain DSM 17067 / NCIMB 14079 / DFL-11)</name>
    <name type="common">Labrenzia alexandrii</name>
    <dbReference type="NCBI Taxonomy" id="244592"/>
    <lineage>
        <taxon>Bacteria</taxon>
        <taxon>Pseudomonadati</taxon>
        <taxon>Pseudomonadota</taxon>
        <taxon>Alphaproteobacteria</taxon>
        <taxon>Hyphomicrobiales</taxon>
        <taxon>Stappiaceae</taxon>
        <taxon>Roseibium</taxon>
    </lineage>
</organism>
<protein>
    <submittedName>
        <fullName evidence="2">5''-3'' exonuclease (Including N-terminal domain of PolI)</fullName>
    </submittedName>
</protein>
<gene>
    <name evidence="2" type="ORF">SADFL11_PLAS3</name>
</gene>
<feature type="domain" description="5'-3' exonuclease alpha-helical arch N-terminal" evidence="1">
    <location>
        <begin position="3"/>
        <end position="135"/>
    </location>
</feature>
<dbReference type="InterPro" id="IPR036279">
    <property type="entry name" value="5-3_exonuclease_C_sf"/>
</dbReference>
<accession>A0A5E8GSC0</accession>
<evidence type="ECO:0000259" key="1">
    <source>
        <dbReference type="Pfam" id="PF02739"/>
    </source>
</evidence>
<dbReference type="GO" id="GO:0033567">
    <property type="term" value="P:DNA replication, Okazaki fragment processing"/>
    <property type="evidence" value="ECO:0007669"/>
    <property type="project" value="InterPro"/>
</dbReference>
<dbReference type="Gene3D" id="3.40.50.1010">
    <property type="entry name" value="5'-nuclease"/>
    <property type="match status" value="1"/>
</dbReference>
<dbReference type="Proteomes" id="UP000004703">
    <property type="component" value="Chromosome"/>
</dbReference>
<dbReference type="SUPFAM" id="SSF47807">
    <property type="entry name" value="5' to 3' exonuclease, C-terminal subdomain"/>
    <property type="match status" value="1"/>
</dbReference>
<comment type="caution">
    <text evidence="2">The sequence shown here is derived from an EMBL/GenBank/DDBJ whole genome shotgun (WGS) entry which is preliminary data.</text>
</comment>
<dbReference type="PANTHER" id="PTHR42646:SF2">
    <property type="entry name" value="5'-3' EXONUCLEASE FAMILY PROTEIN"/>
    <property type="match status" value="1"/>
</dbReference>
<reference evidence="2 3" key="2">
    <citation type="submission" date="2013-04" db="EMBL/GenBank/DDBJ databases">
        <authorList>
            <person name="Fiebig A."/>
            <person name="Pradella S."/>
            <person name="Wagner-Doebler I."/>
        </authorList>
    </citation>
    <scope>NUCLEOTIDE SEQUENCE [LARGE SCALE GENOMIC DNA]</scope>
    <source>
        <strain evidence="3">DSM 17067 / NCIMB 14079 / DFL-11</strain>
    </source>
</reference>